<feature type="compositionally biased region" description="Acidic residues" evidence="1">
    <location>
        <begin position="144"/>
        <end position="157"/>
    </location>
</feature>
<evidence type="ECO:0000313" key="2">
    <source>
        <dbReference type="Proteomes" id="UP000694867"/>
    </source>
</evidence>
<evidence type="ECO:0000313" key="3">
    <source>
        <dbReference type="RefSeq" id="XP_028969043.1"/>
    </source>
</evidence>
<dbReference type="Proteomes" id="UP000694867">
    <property type="component" value="Unplaced"/>
</dbReference>
<dbReference type="AlphaFoldDB" id="A0AAJ7SI12"/>
<feature type="compositionally biased region" description="Basic and acidic residues" evidence="1">
    <location>
        <begin position="94"/>
        <end position="104"/>
    </location>
</feature>
<organism evidence="2 3">
    <name type="scientific">Galendromus occidentalis</name>
    <name type="common">western predatory mite</name>
    <dbReference type="NCBI Taxonomy" id="34638"/>
    <lineage>
        <taxon>Eukaryota</taxon>
        <taxon>Metazoa</taxon>
        <taxon>Ecdysozoa</taxon>
        <taxon>Arthropoda</taxon>
        <taxon>Chelicerata</taxon>
        <taxon>Arachnida</taxon>
        <taxon>Acari</taxon>
        <taxon>Parasitiformes</taxon>
        <taxon>Mesostigmata</taxon>
        <taxon>Gamasina</taxon>
        <taxon>Phytoseioidea</taxon>
        <taxon>Phytoseiidae</taxon>
        <taxon>Typhlodrominae</taxon>
        <taxon>Galendromus</taxon>
    </lineage>
</organism>
<feature type="compositionally biased region" description="Acidic residues" evidence="1">
    <location>
        <begin position="105"/>
        <end position="133"/>
    </location>
</feature>
<evidence type="ECO:0000256" key="1">
    <source>
        <dbReference type="SAM" id="MobiDB-lite"/>
    </source>
</evidence>
<name>A0AAJ7SI12_9ACAR</name>
<protein>
    <submittedName>
        <fullName evidence="3">DNA-directed RNA polymerase III subunit RPC7-like</fullName>
    </submittedName>
</protein>
<proteinExistence type="predicted"/>
<feature type="region of interest" description="Disordered" evidence="1">
    <location>
        <begin position="94"/>
        <end position="157"/>
    </location>
</feature>
<keyword evidence="2" id="KW-1185">Reference proteome</keyword>
<dbReference type="RefSeq" id="XP_028969043.1">
    <property type="nucleotide sequence ID" value="XM_029113210.1"/>
</dbReference>
<gene>
    <name evidence="3" type="primary">LOC114828587</name>
</gene>
<dbReference type="GeneID" id="114828587"/>
<accession>A0AAJ7SI12</accession>
<reference evidence="3" key="1">
    <citation type="submission" date="2025-08" db="UniProtKB">
        <authorList>
            <consortium name="RefSeq"/>
        </authorList>
    </citation>
    <scope>IDENTIFICATION</scope>
</reference>
<sequence>MKEMKTIATIYDRLRTEIREDAFHVRLAEEKPAIERYSDQLDYGMSERKYDYRMELVPAVLTTKTKKKCVHINSRFSRLTPGVMAVSDINLDKVLSEDKDHDEEKGENEEEAEDEEGQNNEDDADEGVDDDYADTYFDNGENFLDPDDDALEESAVF</sequence>
<dbReference type="KEGG" id="goe:114828587"/>